<organism evidence="2 3">
    <name type="scientific">Eumeta variegata</name>
    <name type="common">Bagworm moth</name>
    <name type="synonym">Eumeta japonica</name>
    <dbReference type="NCBI Taxonomy" id="151549"/>
    <lineage>
        <taxon>Eukaryota</taxon>
        <taxon>Metazoa</taxon>
        <taxon>Ecdysozoa</taxon>
        <taxon>Arthropoda</taxon>
        <taxon>Hexapoda</taxon>
        <taxon>Insecta</taxon>
        <taxon>Pterygota</taxon>
        <taxon>Neoptera</taxon>
        <taxon>Endopterygota</taxon>
        <taxon>Lepidoptera</taxon>
        <taxon>Glossata</taxon>
        <taxon>Ditrysia</taxon>
        <taxon>Tineoidea</taxon>
        <taxon>Psychidae</taxon>
        <taxon>Oiketicinae</taxon>
        <taxon>Eumeta</taxon>
    </lineage>
</organism>
<evidence type="ECO:0000256" key="1">
    <source>
        <dbReference type="SAM" id="MobiDB-lite"/>
    </source>
</evidence>
<keyword evidence="3" id="KW-1185">Reference proteome</keyword>
<feature type="region of interest" description="Disordered" evidence="1">
    <location>
        <begin position="27"/>
        <end position="62"/>
    </location>
</feature>
<sequence>MLDHGNHNFVRSNQIFFSVHPTLSHAQPQLHQLSTSPEAGRERTNNASPHVNPSARSQRRDARLDRFNNFVIKCYVYDIDDGSPVDTKLTPRNIAPIHQSSGGSKREKLHDGAATPEKILPCARLPFQNQRL</sequence>
<dbReference type="EMBL" id="BGZK01001576">
    <property type="protein sequence ID" value="GBP82645.1"/>
    <property type="molecule type" value="Genomic_DNA"/>
</dbReference>
<feature type="compositionally biased region" description="Polar residues" evidence="1">
    <location>
        <begin position="45"/>
        <end position="56"/>
    </location>
</feature>
<accession>A0A4C1Z7S4</accession>
<proteinExistence type="predicted"/>
<dbReference type="AlphaFoldDB" id="A0A4C1Z7S4"/>
<name>A0A4C1Z7S4_EUMVA</name>
<gene>
    <name evidence="2" type="ORF">EVAR_58566_1</name>
</gene>
<reference evidence="2 3" key="1">
    <citation type="journal article" date="2019" name="Commun. Biol.">
        <title>The bagworm genome reveals a unique fibroin gene that provides high tensile strength.</title>
        <authorList>
            <person name="Kono N."/>
            <person name="Nakamura H."/>
            <person name="Ohtoshi R."/>
            <person name="Tomita M."/>
            <person name="Numata K."/>
            <person name="Arakawa K."/>
        </authorList>
    </citation>
    <scope>NUCLEOTIDE SEQUENCE [LARGE SCALE GENOMIC DNA]</scope>
</reference>
<protein>
    <submittedName>
        <fullName evidence="2">Uncharacterized protein</fullName>
    </submittedName>
</protein>
<evidence type="ECO:0000313" key="3">
    <source>
        <dbReference type="Proteomes" id="UP000299102"/>
    </source>
</evidence>
<feature type="region of interest" description="Disordered" evidence="1">
    <location>
        <begin position="85"/>
        <end position="112"/>
    </location>
</feature>
<evidence type="ECO:0000313" key="2">
    <source>
        <dbReference type="EMBL" id="GBP82645.1"/>
    </source>
</evidence>
<feature type="compositionally biased region" description="Polar residues" evidence="1">
    <location>
        <begin position="27"/>
        <end position="37"/>
    </location>
</feature>
<dbReference type="Proteomes" id="UP000299102">
    <property type="component" value="Unassembled WGS sequence"/>
</dbReference>
<comment type="caution">
    <text evidence="2">The sequence shown here is derived from an EMBL/GenBank/DDBJ whole genome shotgun (WGS) entry which is preliminary data.</text>
</comment>